<dbReference type="STRING" id="717772.THIAE_02080"/>
<dbReference type="InterPro" id="IPR007298">
    <property type="entry name" value="Cu-R_lipoprotein_NlpE"/>
</dbReference>
<sequence>MNLIKKEFRVFEAFRFMIMLGTLVWGVILLSACGHQPNQTNPVDYHTSQISVDWAGTYTGSLPCADCEAIHWRLTLNNDRSFILQRNYLGKLDDAIRDDGRFSWADDGQRIILITKRGESIGFFVGENRIWLLDQENRRITGGLADLYTLIKE</sequence>
<evidence type="ECO:0000313" key="1">
    <source>
        <dbReference type="EMBL" id="AHF00718.1"/>
    </source>
</evidence>
<dbReference type="EMBL" id="CP007030">
    <property type="protein sequence ID" value="AHF00718.1"/>
    <property type="molecule type" value="Genomic_DNA"/>
</dbReference>
<dbReference type="OrthoDB" id="5348860at2"/>
<dbReference type="PROSITE" id="PS51257">
    <property type="entry name" value="PROKAR_LIPOPROTEIN"/>
    <property type="match status" value="1"/>
</dbReference>
<dbReference type="KEGG" id="tao:THIAE_02080"/>
<dbReference type="HOGENOM" id="CLU_095662_0_0_6"/>
<evidence type="ECO:0008006" key="3">
    <source>
        <dbReference type="Google" id="ProtNLM"/>
    </source>
</evidence>
<dbReference type="Gene3D" id="2.40.128.640">
    <property type="match status" value="1"/>
</dbReference>
<keyword evidence="2" id="KW-1185">Reference proteome</keyword>
<protein>
    <recommendedName>
        <fullName evidence="3">Copper resistance lipoprotein NlpE</fullName>
    </recommendedName>
</protein>
<dbReference type="Pfam" id="PF04170">
    <property type="entry name" value="NlpE"/>
    <property type="match status" value="1"/>
</dbReference>
<accession>W0DTZ1</accession>
<gene>
    <name evidence="1" type="ORF">THIAE_02080</name>
</gene>
<dbReference type="eggNOG" id="COG3015">
    <property type="taxonomic scope" value="Bacteria"/>
</dbReference>
<dbReference type="RefSeq" id="WP_006459837.1">
    <property type="nucleotide sequence ID" value="NZ_CP007030.1"/>
</dbReference>
<organism evidence="1 2">
    <name type="scientific">Thiomicrospira aerophila AL3</name>
    <dbReference type="NCBI Taxonomy" id="717772"/>
    <lineage>
        <taxon>Bacteria</taxon>
        <taxon>Pseudomonadati</taxon>
        <taxon>Pseudomonadota</taxon>
        <taxon>Gammaproteobacteria</taxon>
        <taxon>Thiotrichales</taxon>
        <taxon>Piscirickettsiaceae</taxon>
        <taxon>Thiomicrospira</taxon>
    </lineage>
</organism>
<dbReference type="Proteomes" id="UP000005380">
    <property type="component" value="Chromosome"/>
</dbReference>
<evidence type="ECO:0000313" key="2">
    <source>
        <dbReference type="Proteomes" id="UP000005380"/>
    </source>
</evidence>
<name>W0DTZ1_9GAMM</name>
<dbReference type="AlphaFoldDB" id="W0DTZ1"/>
<reference evidence="1 2" key="1">
    <citation type="submission" date="2013-12" db="EMBL/GenBank/DDBJ databases">
        <authorList>
            <consortium name="DOE Joint Genome Institute"/>
            <person name="Kappler U."/>
            <person name="Huntemann M."/>
            <person name="Han J."/>
            <person name="Chen A."/>
            <person name="Kyrpides N."/>
            <person name="Mavromatis K."/>
            <person name="Markowitz V."/>
            <person name="Palaniappan K."/>
            <person name="Ivanova N."/>
            <person name="Schaumberg A."/>
            <person name="Pati A."/>
            <person name="Liolios K."/>
            <person name="Nordberg H.P."/>
            <person name="Cantor M.N."/>
            <person name="Hua S.X."/>
            <person name="Woyke T."/>
        </authorList>
    </citation>
    <scope>NUCLEOTIDE SEQUENCE [LARGE SCALE GENOMIC DNA]</scope>
    <source>
        <strain evidence="2">AL2</strain>
    </source>
</reference>
<proteinExistence type="predicted"/>
<dbReference type="InParanoid" id="W0DTZ1"/>